<dbReference type="Proteomes" id="UP000484842">
    <property type="component" value="Unassembled WGS sequence"/>
</dbReference>
<evidence type="ECO:0008006" key="5">
    <source>
        <dbReference type="Google" id="ProtNLM"/>
    </source>
</evidence>
<evidence type="ECO:0000313" key="4">
    <source>
        <dbReference type="Proteomes" id="UP000484842"/>
    </source>
</evidence>
<gene>
    <name evidence="3" type="ORF">F8S09_15410</name>
</gene>
<feature type="signal peptide" evidence="2">
    <location>
        <begin position="1"/>
        <end position="25"/>
    </location>
</feature>
<keyword evidence="1" id="KW-0812">Transmembrane</keyword>
<accession>A0A7X1NYG3</accession>
<evidence type="ECO:0000256" key="2">
    <source>
        <dbReference type="SAM" id="SignalP"/>
    </source>
</evidence>
<keyword evidence="2" id="KW-0732">Signal</keyword>
<protein>
    <recommendedName>
        <fullName evidence="5">Conjugal transfer protein TrbC</fullName>
    </recommendedName>
</protein>
<keyword evidence="1" id="KW-1133">Transmembrane helix</keyword>
<organism evidence="3 4">
    <name type="scientific">Deinococcus terrestris</name>
    <dbReference type="NCBI Taxonomy" id="2651870"/>
    <lineage>
        <taxon>Bacteria</taxon>
        <taxon>Thermotogati</taxon>
        <taxon>Deinococcota</taxon>
        <taxon>Deinococci</taxon>
        <taxon>Deinococcales</taxon>
        <taxon>Deinococcaceae</taxon>
        <taxon>Deinococcus</taxon>
    </lineage>
</organism>
<reference evidence="3 4" key="1">
    <citation type="submission" date="2019-10" db="EMBL/GenBank/DDBJ databases">
        <title>Deinococcus sp. isolated from soil.</title>
        <authorList>
            <person name="Li Y."/>
            <person name="Wang J."/>
        </authorList>
    </citation>
    <scope>NUCLEOTIDE SEQUENCE [LARGE SCALE GENOMIC DNA]</scope>
    <source>
        <strain evidence="3 4">SDU3-2</strain>
    </source>
</reference>
<feature type="transmembrane region" description="Helical" evidence="1">
    <location>
        <begin position="49"/>
        <end position="70"/>
    </location>
</feature>
<dbReference type="EMBL" id="WBSL01000014">
    <property type="protein sequence ID" value="MPY68043.1"/>
    <property type="molecule type" value="Genomic_DNA"/>
</dbReference>
<comment type="caution">
    <text evidence="3">The sequence shown here is derived from an EMBL/GenBank/DDBJ whole genome shotgun (WGS) entry which is preliminary data.</text>
</comment>
<dbReference type="RefSeq" id="WP_152872353.1">
    <property type="nucleotide sequence ID" value="NZ_WBSL01000014.1"/>
</dbReference>
<dbReference type="AlphaFoldDB" id="A0A7X1NYG3"/>
<feature type="transmembrane region" description="Helical" evidence="1">
    <location>
        <begin position="90"/>
        <end position="110"/>
    </location>
</feature>
<feature type="chain" id="PRO_5030836962" description="Conjugal transfer protein TrbC" evidence="2">
    <location>
        <begin position="26"/>
        <end position="112"/>
    </location>
</feature>
<name>A0A7X1NYG3_9DEIO</name>
<keyword evidence="1" id="KW-0472">Membrane</keyword>
<proteinExistence type="predicted"/>
<sequence length="112" mass="11483">MTEKLRLQKTVFMLFVFTVMGSALAQTGGTPGGATGGTPETVFTRLGCYFVNVLSSPALVAVAGAALLLIFGWNKVFAEMNAFQSFKSGIIGVVIILVAAGVSTALFGAACA</sequence>
<evidence type="ECO:0000256" key="1">
    <source>
        <dbReference type="SAM" id="Phobius"/>
    </source>
</evidence>
<evidence type="ECO:0000313" key="3">
    <source>
        <dbReference type="EMBL" id="MPY68043.1"/>
    </source>
</evidence>
<keyword evidence="4" id="KW-1185">Reference proteome</keyword>